<proteinExistence type="inferred from homology"/>
<comment type="similarity">
    <text evidence="1">Belongs to the GSP E family.</text>
</comment>
<dbReference type="HOGENOM" id="CLU_005379_8_0_11"/>
<dbReference type="Pfam" id="PF00437">
    <property type="entry name" value="T2SSE"/>
    <property type="match status" value="1"/>
</dbReference>
<dbReference type="PANTHER" id="PTHR30486">
    <property type="entry name" value="TWITCHING MOTILITY PROTEIN PILT"/>
    <property type="match status" value="1"/>
</dbReference>
<dbReference type="InterPro" id="IPR001482">
    <property type="entry name" value="T2SS/T4SS_dom"/>
</dbReference>
<accession>N0E0N6</accession>
<comment type="caution">
    <text evidence="3">The sequence shown here is derived from an EMBL/GenBank/DDBJ whole genome shotgun (WGS) entry which is preliminary data.</text>
</comment>
<evidence type="ECO:0000256" key="1">
    <source>
        <dbReference type="ARBA" id="ARBA00006611"/>
    </source>
</evidence>
<dbReference type="RefSeq" id="WP_010850306.1">
    <property type="nucleotide sequence ID" value="NZ_HF570956.1"/>
</dbReference>
<feature type="domain" description="Bacterial type II secretion system protein E" evidence="2">
    <location>
        <begin position="63"/>
        <end position="314"/>
    </location>
</feature>
<organism evidence="3 4">
    <name type="scientific">Phycicoccus elongatus Lp2</name>
    <dbReference type="NCBI Taxonomy" id="1193181"/>
    <lineage>
        <taxon>Bacteria</taxon>
        <taxon>Bacillati</taxon>
        <taxon>Actinomycetota</taxon>
        <taxon>Actinomycetes</taxon>
        <taxon>Micrococcales</taxon>
        <taxon>Intrasporangiaceae</taxon>
        <taxon>Phycicoccus</taxon>
    </lineage>
</organism>
<dbReference type="EMBL" id="CAIZ01000128">
    <property type="protein sequence ID" value="CCH70457.1"/>
    <property type="molecule type" value="Genomic_DNA"/>
</dbReference>
<dbReference type="NCBIfam" id="TIGR03819">
    <property type="entry name" value="heli_sec_ATPase"/>
    <property type="match status" value="1"/>
</dbReference>
<sequence>MTTPSPLWSAARRAAVEAGRSPSAEVISDVVGTSALRLGRDGVDLEGARLTRDLLGFGDLTAALSDPTVTDVLVNGDGRVWMDRGQGMELAGVRMAQGELRPLAVRLAGLGGRRLDDAQPWADVDLPGGIRLHAVLPPLVRGGAHVSLRIPRVAPAGVDDLVRLGMVDEAMAAILVAMVASQCSFLVCGGTGTGKTTLLGGLIALCPTNERVVLVEDVAELRPSHGHVVHLQGRPANVEGHGLVTMTDLVRQALRMRPDRLVVGEVRGAEVRELLAALNVGHAGAGTVHANGVAALPARLQALGALAGLSREAVDGQVVTGLDVVLTMGRDGPTRRVIDLGVVGSEDARVVVRSAVSSPHPGTLGRGPGWDRLVEVTGLESPP</sequence>
<evidence type="ECO:0000313" key="3">
    <source>
        <dbReference type="EMBL" id="CCH70457.1"/>
    </source>
</evidence>
<keyword evidence="4" id="KW-1185">Reference proteome</keyword>
<dbReference type="eggNOG" id="COG4962">
    <property type="taxonomic scope" value="Bacteria"/>
</dbReference>
<dbReference type="Proteomes" id="UP000013167">
    <property type="component" value="Unassembled WGS sequence"/>
</dbReference>
<dbReference type="GO" id="GO:0016887">
    <property type="term" value="F:ATP hydrolysis activity"/>
    <property type="evidence" value="ECO:0007669"/>
    <property type="project" value="InterPro"/>
</dbReference>
<dbReference type="Gene3D" id="3.30.450.380">
    <property type="match status" value="1"/>
</dbReference>
<reference evidence="3 4" key="1">
    <citation type="journal article" date="2013" name="ISME J.">
        <title>A metabolic model for members of the genus Tetrasphaera involved in enhanced biological phosphorus removal.</title>
        <authorList>
            <person name="Kristiansen R."/>
            <person name="Nguyen H.T.T."/>
            <person name="Saunders A.M."/>
            <person name="Nielsen J.L."/>
            <person name="Wimmer R."/>
            <person name="Le V.Q."/>
            <person name="McIlroy S.J."/>
            <person name="Petrovski S."/>
            <person name="Seviour R.J."/>
            <person name="Calteau A."/>
            <person name="Nielsen K.L."/>
            <person name="Nielsen P.H."/>
        </authorList>
    </citation>
    <scope>NUCLEOTIDE SEQUENCE [LARGE SCALE GENOMIC DNA]</scope>
    <source>
        <strain evidence="3 4">Lp2</strain>
    </source>
</reference>
<dbReference type="AlphaFoldDB" id="N0E0N6"/>
<dbReference type="STRING" id="1193181.BN10_580022"/>
<name>N0E0N6_9MICO</name>
<dbReference type="Gene3D" id="3.40.50.300">
    <property type="entry name" value="P-loop containing nucleotide triphosphate hydrolases"/>
    <property type="match status" value="1"/>
</dbReference>
<dbReference type="InterPro" id="IPR050921">
    <property type="entry name" value="T4SS_GSP_E_ATPase"/>
</dbReference>
<dbReference type="OrthoDB" id="9810761at2"/>
<gene>
    <name evidence="3" type="ORF">BN10_580022</name>
</gene>
<dbReference type="PANTHER" id="PTHR30486:SF6">
    <property type="entry name" value="TYPE IV PILUS RETRACTATION ATPASE PILT"/>
    <property type="match status" value="1"/>
</dbReference>
<dbReference type="SUPFAM" id="SSF52540">
    <property type="entry name" value="P-loop containing nucleoside triphosphate hydrolases"/>
    <property type="match status" value="1"/>
</dbReference>
<evidence type="ECO:0000313" key="4">
    <source>
        <dbReference type="Proteomes" id="UP000013167"/>
    </source>
</evidence>
<dbReference type="InterPro" id="IPR022399">
    <property type="entry name" value="TadA-like_ATPase"/>
</dbReference>
<protein>
    <recommendedName>
        <fullName evidence="2">Bacterial type II secretion system protein E domain-containing protein</fullName>
    </recommendedName>
</protein>
<dbReference type="InterPro" id="IPR027417">
    <property type="entry name" value="P-loop_NTPase"/>
</dbReference>
<evidence type="ECO:0000259" key="2">
    <source>
        <dbReference type="Pfam" id="PF00437"/>
    </source>
</evidence>